<dbReference type="GO" id="GO:0005737">
    <property type="term" value="C:cytoplasm"/>
    <property type="evidence" value="ECO:0007669"/>
    <property type="project" value="InterPro"/>
</dbReference>
<organism evidence="8 9">
    <name type="scientific">Pleionea litopenaei</name>
    <dbReference type="NCBI Taxonomy" id="3070815"/>
    <lineage>
        <taxon>Bacteria</taxon>
        <taxon>Pseudomonadati</taxon>
        <taxon>Pseudomonadota</taxon>
        <taxon>Gammaproteobacteria</taxon>
        <taxon>Oceanospirillales</taxon>
        <taxon>Pleioneaceae</taxon>
        <taxon>Pleionea</taxon>
    </lineage>
</organism>
<keyword evidence="3 8" id="KW-0489">Methyltransferase</keyword>
<keyword evidence="2" id="KW-0698">rRNA processing</keyword>
<dbReference type="EC" id="2.1.1.174" evidence="8"/>
<feature type="domain" description="Methyltransferase small" evidence="6">
    <location>
        <begin position="212"/>
        <end position="381"/>
    </location>
</feature>
<dbReference type="InterPro" id="IPR017237">
    <property type="entry name" value="RLMG"/>
</dbReference>
<proteinExistence type="predicted"/>
<dbReference type="PRINTS" id="PR00507">
    <property type="entry name" value="N12N6MTFRASE"/>
</dbReference>
<feature type="domain" description="RlmG N-terminal" evidence="7">
    <location>
        <begin position="1"/>
        <end position="185"/>
    </location>
</feature>
<dbReference type="Pfam" id="PF05175">
    <property type="entry name" value="MTS"/>
    <property type="match status" value="1"/>
</dbReference>
<keyword evidence="5" id="KW-0949">S-adenosyl-L-methionine</keyword>
<keyword evidence="9" id="KW-1185">Reference proteome</keyword>
<dbReference type="Gene3D" id="3.40.50.150">
    <property type="entry name" value="Vaccinia Virus protein VP39"/>
    <property type="match status" value="2"/>
</dbReference>
<protein>
    <submittedName>
        <fullName evidence="8">Class I SAM-dependent methyltransferase</fullName>
        <ecNumber evidence="8">2.1.1.172</ecNumber>
        <ecNumber evidence="8">2.1.1.174</ecNumber>
    </submittedName>
</protein>
<dbReference type="PANTHER" id="PTHR47816">
    <property type="entry name" value="RIBOSOMAL RNA SMALL SUBUNIT METHYLTRANSFERASE C"/>
    <property type="match status" value="1"/>
</dbReference>
<accession>A0AA51RT02</accession>
<dbReference type="InterPro" id="IPR007848">
    <property type="entry name" value="Small_mtfrase_dom"/>
</dbReference>
<dbReference type="SUPFAM" id="SSF53335">
    <property type="entry name" value="S-adenosyl-L-methionine-dependent methyltransferases"/>
    <property type="match status" value="1"/>
</dbReference>
<dbReference type="CDD" id="cd02440">
    <property type="entry name" value="AdoMet_MTases"/>
    <property type="match status" value="1"/>
</dbReference>
<evidence type="ECO:0000259" key="6">
    <source>
        <dbReference type="Pfam" id="PF05175"/>
    </source>
</evidence>
<dbReference type="InterPro" id="IPR058679">
    <property type="entry name" value="RlmG_N"/>
</dbReference>
<evidence type="ECO:0000313" key="8">
    <source>
        <dbReference type="EMBL" id="WMS86939.1"/>
    </source>
</evidence>
<reference evidence="8 9" key="1">
    <citation type="submission" date="2023-08" db="EMBL/GenBank/DDBJ databases">
        <title>Pleionea litopenaei sp. nov., isolated from stomach of juvenile Litopenaeus vannamei.</title>
        <authorList>
            <person name="Rho A.M."/>
            <person name="Hwang C.Y."/>
        </authorList>
    </citation>
    <scope>NUCLEOTIDE SEQUENCE [LARGE SCALE GENOMIC DNA]</scope>
    <source>
        <strain evidence="8 9">HL-JVS1</strain>
    </source>
</reference>
<dbReference type="Pfam" id="PF26049">
    <property type="entry name" value="RLMG_N"/>
    <property type="match status" value="1"/>
</dbReference>
<dbReference type="InterPro" id="IPR002052">
    <property type="entry name" value="DNA_methylase_N6_adenine_CS"/>
</dbReference>
<dbReference type="InterPro" id="IPR046977">
    <property type="entry name" value="RsmC/RlmG"/>
</dbReference>
<gene>
    <name evidence="8" type="ORF">Q9312_17115</name>
</gene>
<dbReference type="InterPro" id="IPR029063">
    <property type="entry name" value="SAM-dependent_MTases_sf"/>
</dbReference>
<sequence>MPVFQHAFGDNQLERYPTTHDPSLLPWDHADHLLLQRTQQWLTTFSPQSINETEPQKHILVINDHFGALSCALALAARLTHWNDSYLSHKATEYNLKRNQLPAISGASSHHSLPAQVDLIIIRPTKNLSFYRQQLTLLAYLYPATPILIGIMQKFITTNLRTINENFVDNLNPGRAEKKARVLQGEMVSSVKQLPEEFSSFVIPPMRDVPSLIIANLPNVFSHQSLDIGARFLIEHFPRDLNVTAIADLGCGNGVLSIVASFYYPNSRIFGFDESYSAVRAAEETFRLNDRSNGQFITSNIFSEASEQKFDLILCNPPFHQQRRTTTDTAHFMFKQSLQKLQPNGAMIVVANRHLDYHKVLRKLFGNVTFIASNNKFVVLQSTFNPSEE</sequence>
<evidence type="ECO:0000256" key="3">
    <source>
        <dbReference type="ARBA" id="ARBA00022603"/>
    </source>
</evidence>
<dbReference type="AlphaFoldDB" id="A0AA51RT02"/>
<dbReference type="GO" id="GO:0052916">
    <property type="term" value="F:23S rRNA (guanine(1835)-N(2))-methyltransferase activity"/>
    <property type="evidence" value="ECO:0007669"/>
    <property type="project" value="UniProtKB-EC"/>
</dbReference>
<evidence type="ECO:0000256" key="5">
    <source>
        <dbReference type="ARBA" id="ARBA00022691"/>
    </source>
</evidence>
<evidence type="ECO:0000256" key="2">
    <source>
        <dbReference type="ARBA" id="ARBA00022552"/>
    </source>
</evidence>
<dbReference type="KEGG" id="plei:Q9312_17115"/>
<dbReference type="PANTHER" id="PTHR47816:SF5">
    <property type="entry name" value="RIBOSOMAL RNA LARGE SUBUNIT METHYLTRANSFERASE G"/>
    <property type="match status" value="1"/>
</dbReference>
<evidence type="ECO:0000256" key="1">
    <source>
        <dbReference type="ARBA" id="ARBA00022490"/>
    </source>
</evidence>
<evidence type="ECO:0000313" key="9">
    <source>
        <dbReference type="Proteomes" id="UP001239782"/>
    </source>
</evidence>
<dbReference type="GO" id="GO:0052914">
    <property type="term" value="F:16S rRNA (guanine(1207)-N(2))-methyltransferase activity"/>
    <property type="evidence" value="ECO:0007669"/>
    <property type="project" value="UniProtKB-EC"/>
</dbReference>
<dbReference type="RefSeq" id="WP_309202075.1">
    <property type="nucleotide sequence ID" value="NZ_CP133548.1"/>
</dbReference>
<dbReference type="PIRSF" id="PIRSF037565">
    <property type="entry name" value="RRNA_m2G_Mtase_RsmD_prd"/>
    <property type="match status" value="1"/>
</dbReference>
<dbReference type="EMBL" id="CP133548">
    <property type="protein sequence ID" value="WMS86939.1"/>
    <property type="molecule type" value="Genomic_DNA"/>
</dbReference>
<keyword evidence="4 8" id="KW-0808">Transferase</keyword>
<keyword evidence="1" id="KW-0963">Cytoplasm</keyword>
<evidence type="ECO:0000259" key="7">
    <source>
        <dbReference type="Pfam" id="PF26049"/>
    </source>
</evidence>
<dbReference type="EC" id="2.1.1.172" evidence="8"/>
<dbReference type="PROSITE" id="PS00092">
    <property type="entry name" value="N6_MTASE"/>
    <property type="match status" value="1"/>
</dbReference>
<evidence type="ECO:0000256" key="4">
    <source>
        <dbReference type="ARBA" id="ARBA00022679"/>
    </source>
</evidence>
<name>A0AA51RT02_9GAMM</name>
<dbReference type="Proteomes" id="UP001239782">
    <property type="component" value="Chromosome"/>
</dbReference>
<dbReference type="GO" id="GO:0003676">
    <property type="term" value="F:nucleic acid binding"/>
    <property type="evidence" value="ECO:0007669"/>
    <property type="project" value="InterPro"/>
</dbReference>